<dbReference type="PANTHER" id="PTHR33384:SF27">
    <property type="entry name" value="OS05G0102500 PROTEIN"/>
    <property type="match status" value="1"/>
</dbReference>
<organism evidence="1">
    <name type="scientific">Anthurium amnicola</name>
    <dbReference type="NCBI Taxonomy" id="1678845"/>
    <lineage>
        <taxon>Eukaryota</taxon>
        <taxon>Viridiplantae</taxon>
        <taxon>Streptophyta</taxon>
        <taxon>Embryophyta</taxon>
        <taxon>Tracheophyta</taxon>
        <taxon>Spermatophyta</taxon>
        <taxon>Magnoliopsida</taxon>
        <taxon>Liliopsida</taxon>
        <taxon>Araceae</taxon>
        <taxon>Pothoideae</taxon>
        <taxon>Potheae</taxon>
        <taxon>Anthurium</taxon>
    </lineage>
</organism>
<evidence type="ECO:0000313" key="1">
    <source>
        <dbReference type="EMBL" id="JAT43957.1"/>
    </source>
</evidence>
<protein>
    <submittedName>
        <fullName evidence="1">Sushi, von Willebrand factor type A, EGF and pentraxin domain-containing protein 1</fullName>
    </submittedName>
</protein>
<gene>
    <name evidence="1" type="primary">SVEP1_1</name>
    <name evidence="1" type="ORF">g.107857</name>
</gene>
<sequence>MEYCPTNFSAIGQLYPERISGTRSGMWHMLNPSVHRAEVICPEPKRMIRAPVFADSSDRLYSKTKGAHSGESLGILDIILSRDDSEREFESPSQLSFFCGSPPVRSSNPVIHDAKFDKGTAPEASLENSLRGNPMFARVEKAALASSPLGNSHGGKPLVVKMERTSPSCASSVGGKPKVRIEGFASGKSESNCVVPALA</sequence>
<dbReference type="PANTHER" id="PTHR33384">
    <property type="entry name" value="EXPRESSED PROTEIN"/>
    <property type="match status" value="1"/>
</dbReference>
<dbReference type="AlphaFoldDB" id="A0A1D1XNM9"/>
<reference evidence="1" key="1">
    <citation type="submission" date="2015-07" db="EMBL/GenBank/DDBJ databases">
        <title>Transcriptome Assembly of Anthurium amnicola.</title>
        <authorList>
            <person name="Suzuki J."/>
        </authorList>
    </citation>
    <scope>NUCLEOTIDE SEQUENCE</scope>
</reference>
<name>A0A1D1XNM9_9ARAE</name>
<dbReference type="EMBL" id="GDJX01023979">
    <property type="protein sequence ID" value="JAT43957.1"/>
    <property type="molecule type" value="Transcribed_RNA"/>
</dbReference>
<proteinExistence type="predicted"/>
<accession>A0A1D1XNM9</accession>